<reference evidence="1 2" key="1">
    <citation type="submission" date="2022-05" db="EMBL/GenBank/DDBJ databases">
        <authorList>
            <consortium name="Genoscope - CEA"/>
            <person name="William W."/>
        </authorList>
    </citation>
    <scope>NUCLEOTIDE SEQUENCE [LARGE SCALE GENOMIC DNA]</scope>
</reference>
<accession>A0ABN8QH23</accession>
<gene>
    <name evidence="1" type="ORF">PEVE_00004044</name>
</gene>
<evidence type="ECO:0000313" key="2">
    <source>
        <dbReference type="Proteomes" id="UP001159427"/>
    </source>
</evidence>
<name>A0ABN8QH23_9CNID</name>
<organism evidence="1 2">
    <name type="scientific">Porites evermanni</name>
    <dbReference type="NCBI Taxonomy" id="104178"/>
    <lineage>
        <taxon>Eukaryota</taxon>
        <taxon>Metazoa</taxon>
        <taxon>Cnidaria</taxon>
        <taxon>Anthozoa</taxon>
        <taxon>Hexacorallia</taxon>
        <taxon>Scleractinia</taxon>
        <taxon>Fungiina</taxon>
        <taxon>Poritidae</taxon>
        <taxon>Porites</taxon>
    </lineage>
</organism>
<protein>
    <submittedName>
        <fullName evidence="1">Uncharacterized protein</fullName>
    </submittedName>
</protein>
<dbReference type="EMBL" id="CALNXI010001246">
    <property type="protein sequence ID" value="CAH3161707.1"/>
    <property type="molecule type" value="Genomic_DNA"/>
</dbReference>
<proteinExistence type="predicted"/>
<sequence length="142" mass="15412">ESCIGVVCSNERNVGKSLALQILAKGQGKDRRSHPLLCSGGGQNVSGTFLKVIMHAMQSTTLTCCLDDPVLTNSLAEFFLQIQSGLPQSSMKSSLSSPKGSIIMSTNSAECARIIRFDYVKDAQFHKEDESILQQGLKDLKF</sequence>
<dbReference type="Proteomes" id="UP001159427">
    <property type="component" value="Unassembled WGS sequence"/>
</dbReference>
<comment type="caution">
    <text evidence="1">The sequence shown here is derived from an EMBL/GenBank/DDBJ whole genome shotgun (WGS) entry which is preliminary data.</text>
</comment>
<keyword evidence="2" id="KW-1185">Reference proteome</keyword>
<feature type="non-terminal residue" evidence="1">
    <location>
        <position position="1"/>
    </location>
</feature>
<evidence type="ECO:0000313" key="1">
    <source>
        <dbReference type="EMBL" id="CAH3161707.1"/>
    </source>
</evidence>